<evidence type="ECO:0000256" key="3">
    <source>
        <dbReference type="ARBA" id="ARBA00023157"/>
    </source>
</evidence>
<dbReference type="InterPro" id="IPR000397">
    <property type="entry name" value="Heat_shock_Hsp33"/>
</dbReference>
<gene>
    <name evidence="6" type="primary">hslO</name>
    <name evidence="7" type="ORF">BXT84_11440</name>
</gene>
<dbReference type="HAMAP" id="MF_00117">
    <property type="entry name" value="HslO"/>
    <property type="match status" value="1"/>
</dbReference>
<dbReference type="PANTHER" id="PTHR30111">
    <property type="entry name" value="33 KDA CHAPERONIN"/>
    <property type="match status" value="1"/>
</dbReference>
<dbReference type="NCBIfam" id="NF001033">
    <property type="entry name" value="PRK00114.1"/>
    <property type="match status" value="1"/>
</dbReference>
<evidence type="ECO:0000256" key="5">
    <source>
        <dbReference type="ARBA" id="ARBA00023284"/>
    </source>
</evidence>
<sequence>MTDYRRKATAAQGSLRLIAAHTTKTALAIQRVHNASPVAAAAMGRLATAAAILSSDFKDPALMLVEVEGSGPLGRVVAEVRDGGRVRAKADHPHIELPLRADGKLAVGQAVGVPGVFRVTREDSSGALYQGQVALVSGEIGEDFAQYYTLSEQIPSAVAVGVLVGTSGEIMASGGLVIQALPGSQDVIDTVIERLPRLAQISHRLANHETIEALAEDVIGGAVHWFDPEPIYYGCECSETRSLEILSSLPRVELEALIENKGAEVVCHYCHSAYHFSLQQIEQLLIQAAD</sequence>
<dbReference type="PANTHER" id="PTHR30111:SF1">
    <property type="entry name" value="33 KDA CHAPERONIN"/>
    <property type="match status" value="1"/>
</dbReference>
<name>A0ABN5H4C0_9FIRM</name>
<dbReference type="Gene3D" id="3.90.1280.10">
    <property type="entry name" value="HSP33 redox switch-like"/>
    <property type="match status" value="1"/>
</dbReference>
<reference evidence="7 8" key="1">
    <citation type="journal article" date="2019" name="Sci. Rep.">
        <title>Sulfobacillus thermotolerans: new insights into resistance and metabolic capacities of acidophilic chemolithotrophs.</title>
        <authorList>
            <person name="Panyushkina A.E."/>
            <person name="Babenko V.V."/>
            <person name="Nikitina A.S."/>
            <person name="Selezneva O.V."/>
            <person name="Tsaplina I.A."/>
            <person name="Letarova M.A."/>
            <person name="Kostryukova E.S."/>
            <person name="Letarov A.V."/>
        </authorList>
    </citation>
    <scope>NUCLEOTIDE SEQUENCE [LARGE SCALE GENOMIC DNA]</scope>
    <source>
        <strain evidence="7 8">Kr1</strain>
    </source>
</reference>
<proteinExistence type="inferred from homology"/>
<feature type="disulfide bond" description="Redox-active" evidence="6">
    <location>
        <begin position="267"/>
        <end position="270"/>
    </location>
</feature>
<feature type="disulfide bond" description="Redox-active" evidence="6">
    <location>
        <begin position="235"/>
        <end position="237"/>
    </location>
</feature>
<keyword evidence="5 6" id="KW-0676">Redox-active center</keyword>
<protein>
    <recommendedName>
        <fullName evidence="6">33 kDa chaperonin</fullName>
    </recommendedName>
    <alternativeName>
        <fullName evidence="6">Heat shock protein 33 homolog</fullName>
        <shortName evidence="6">HSP33</shortName>
    </alternativeName>
</protein>
<comment type="PTM">
    <text evidence="6">Under oxidizing conditions two disulfide bonds are formed involving the reactive cysteines. Under reducing conditions zinc is bound to the reactive cysteines and the protein is inactive.</text>
</comment>
<evidence type="ECO:0000256" key="6">
    <source>
        <dbReference type="HAMAP-Rule" id="MF_00117"/>
    </source>
</evidence>
<evidence type="ECO:0000256" key="4">
    <source>
        <dbReference type="ARBA" id="ARBA00023186"/>
    </source>
</evidence>
<evidence type="ECO:0000256" key="2">
    <source>
        <dbReference type="ARBA" id="ARBA00022833"/>
    </source>
</evidence>
<dbReference type="CDD" id="cd00498">
    <property type="entry name" value="Hsp33"/>
    <property type="match status" value="1"/>
</dbReference>
<dbReference type="Proteomes" id="UP000325292">
    <property type="component" value="Chromosome"/>
</dbReference>
<comment type="subcellular location">
    <subcellularLocation>
        <location evidence="6">Cytoplasm</location>
    </subcellularLocation>
</comment>
<evidence type="ECO:0000313" key="8">
    <source>
        <dbReference type="Proteomes" id="UP000325292"/>
    </source>
</evidence>
<dbReference type="EMBL" id="CP019454">
    <property type="protein sequence ID" value="AUW95557.1"/>
    <property type="molecule type" value="Genomic_DNA"/>
</dbReference>
<keyword evidence="2 6" id="KW-0862">Zinc</keyword>
<evidence type="ECO:0000313" key="7">
    <source>
        <dbReference type="EMBL" id="AUW95557.1"/>
    </source>
</evidence>
<organism evidence="7 8">
    <name type="scientific">Sulfobacillus thermotolerans</name>
    <dbReference type="NCBI Taxonomy" id="338644"/>
    <lineage>
        <taxon>Bacteria</taxon>
        <taxon>Bacillati</taxon>
        <taxon>Bacillota</taxon>
        <taxon>Clostridia</taxon>
        <taxon>Eubacteriales</taxon>
        <taxon>Clostridiales Family XVII. Incertae Sedis</taxon>
        <taxon>Sulfobacillus</taxon>
    </lineage>
</organism>
<keyword evidence="3 6" id="KW-1015">Disulfide bond</keyword>
<dbReference type="Pfam" id="PF01430">
    <property type="entry name" value="HSP33"/>
    <property type="match status" value="1"/>
</dbReference>
<dbReference type="InterPro" id="IPR016153">
    <property type="entry name" value="Heat_shock_Hsp33_N"/>
</dbReference>
<comment type="function">
    <text evidence="6">Redox regulated molecular chaperone. Protects both thermally unfolding and oxidatively damaged proteins from irreversible aggregation. Plays an important role in the bacterial defense system toward oxidative stress.</text>
</comment>
<accession>A0ABN5H4C0</accession>
<comment type="similarity">
    <text evidence="6">Belongs to the HSP33 family.</text>
</comment>
<dbReference type="Gene3D" id="3.55.30.10">
    <property type="entry name" value="Hsp33 domain"/>
    <property type="match status" value="1"/>
</dbReference>
<dbReference type="PIRSF" id="PIRSF005261">
    <property type="entry name" value="Heat_shock_Hsp33"/>
    <property type="match status" value="1"/>
</dbReference>
<keyword evidence="4 6" id="KW-0143">Chaperone</keyword>
<dbReference type="SUPFAM" id="SSF118352">
    <property type="entry name" value="HSP33 redox switch-like"/>
    <property type="match status" value="1"/>
</dbReference>
<keyword evidence="8" id="KW-1185">Reference proteome</keyword>
<dbReference type="SUPFAM" id="SSF64397">
    <property type="entry name" value="Hsp33 domain"/>
    <property type="match status" value="1"/>
</dbReference>
<keyword evidence="1 6" id="KW-0963">Cytoplasm</keyword>
<evidence type="ECO:0000256" key="1">
    <source>
        <dbReference type="ARBA" id="ARBA00022490"/>
    </source>
</evidence>
<dbReference type="InterPro" id="IPR016154">
    <property type="entry name" value="Heat_shock_Hsp33_C"/>
</dbReference>